<dbReference type="SMART" id="SM01321">
    <property type="entry name" value="Y1_Tnp"/>
    <property type="match status" value="1"/>
</dbReference>
<accession>A0A0M2SYI2</accession>
<dbReference type="OrthoDB" id="9788881at2"/>
<proteinExistence type="predicted"/>
<sequence length="189" mass="22655">MPRPYRIFYPGATYHVHARGNRRGAIFYEDRDYLHYLALLEQVRSTHPFDLHSYCLMTNHLHLQIEISHTPLSQIIKELHSRYAIYFNRKYDYDGHLFQGRYGAKVIESIDHFLGVSRYIHRNPLEAGMVGDMANYEWSSYLSYICKTENPHIYTQRTLSYFNEPAHEQYRLYTESENKNADELIWVPR</sequence>
<dbReference type="PANTHER" id="PTHR34322">
    <property type="entry name" value="TRANSPOSASE, Y1_TNP DOMAIN-CONTAINING"/>
    <property type="match status" value="1"/>
</dbReference>
<dbReference type="Gene3D" id="3.30.70.1290">
    <property type="entry name" value="Transposase IS200-like"/>
    <property type="match status" value="1"/>
</dbReference>
<dbReference type="GO" id="GO:0006313">
    <property type="term" value="P:DNA transposition"/>
    <property type="evidence" value="ECO:0007669"/>
    <property type="project" value="InterPro"/>
</dbReference>
<organism evidence="2 3">
    <name type="scientific">Mesobacillus campisalis</name>
    <dbReference type="NCBI Taxonomy" id="1408103"/>
    <lineage>
        <taxon>Bacteria</taxon>
        <taxon>Bacillati</taxon>
        <taxon>Bacillota</taxon>
        <taxon>Bacilli</taxon>
        <taxon>Bacillales</taxon>
        <taxon>Bacillaceae</taxon>
        <taxon>Mesobacillus</taxon>
    </lineage>
</organism>
<name>A0A0M2SYI2_9BACI</name>
<keyword evidence="3" id="KW-1185">Reference proteome</keyword>
<gene>
    <name evidence="2" type="ORF">WQ57_07210</name>
</gene>
<dbReference type="GO" id="GO:0004803">
    <property type="term" value="F:transposase activity"/>
    <property type="evidence" value="ECO:0007669"/>
    <property type="project" value="InterPro"/>
</dbReference>
<feature type="domain" description="Transposase IS200-like" evidence="1">
    <location>
        <begin position="9"/>
        <end position="123"/>
    </location>
</feature>
<evidence type="ECO:0000259" key="1">
    <source>
        <dbReference type="SMART" id="SM01321"/>
    </source>
</evidence>
<dbReference type="RefSeq" id="WP_046523070.1">
    <property type="nucleotide sequence ID" value="NZ_LAYY01000006.1"/>
</dbReference>
<dbReference type="EMBL" id="LAYY01000006">
    <property type="protein sequence ID" value="KKK38766.1"/>
    <property type="molecule type" value="Genomic_DNA"/>
</dbReference>
<dbReference type="GO" id="GO:0003677">
    <property type="term" value="F:DNA binding"/>
    <property type="evidence" value="ECO:0007669"/>
    <property type="project" value="InterPro"/>
</dbReference>
<dbReference type="Pfam" id="PF01797">
    <property type="entry name" value="Y1_Tnp"/>
    <property type="match status" value="1"/>
</dbReference>
<dbReference type="PATRIC" id="fig|1408103.3.peg.1621"/>
<protein>
    <submittedName>
        <fullName evidence="2">Transposase</fullName>
    </submittedName>
</protein>
<dbReference type="InterPro" id="IPR036515">
    <property type="entry name" value="Transposase_17_sf"/>
</dbReference>
<dbReference type="InterPro" id="IPR002686">
    <property type="entry name" value="Transposase_17"/>
</dbReference>
<dbReference type="Proteomes" id="UP000034166">
    <property type="component" value="Unassembled WGS sequence"/>
</dbReference>
<evidence type="ECO:0000313" key="3">
    <source>
        <dbReference type="Proteomes" id="UP000034166"/>
    </source>
</evidence>
<dbReference type="AlphaFoldDB" id="A0A0M2SYI2"/>
<reference evidence="2 3" key="1">
    <citation type="submission" date="2015-04" db="EMBL/GenBank/DDBJ databases">
        <title>Taxonomic description and genome sequence of Bacillus campisalis sp. nov., a novel member of the genus Bacillus isolated from solar saltern.</title>
        <authorList>
            <person name="Mathan Kumar R."/>
            <person name="Kaur G."/>
            <person name="Kumar A."/>
            <person name="Singh N.K."/>
            <person name="Kaur N."/>
            <person name="Kumar N."/>
            <person name="Mayilraj S."/>
        </authorList>
    </citation>
    <scope>NUCLEOTIDE SEQUENCE [LARGE SCALE GENOMIC DNA]</scope>
    <source>
        <strain evidence="2 3">SA2-6</strain>
    </source>
</reference>
<dbReference type="SUPFAM" id="SSF143422">
    <property type="entry name" value="Transposase IS200-like"/>
    <property type="match status" value="1"/>
</dbReference>
<evidence type="ECO:0000313" key="2">
    <source>
        <dbReference type="EMBL" id="KKK38766.1"/>
    </source>
</evidence>
<comment type="caution">
    <text evidence="2">The sequence shown here is derived from an EMBL/GenBank/DDBJ whole genome shotgun (WGS) entry which is preliminary data.</text>
</comment>
<dbReference type="PANTHER" id="PTHR34322:SF2">
    <property type="entry name" value="TRANSPOSASE IS200-LIKE DOMAIN-CONTAINING PROTEIN"/>
    <property type="match status" value="1"/>
</dbReference>